<accession>A0ABN3HF19</accession>
<gene>
    <name evidence="2" type="ORF">GCM10010170_080730</name>
</gene>
<dbReference type="SUPFAM" id="SSF54001">
    <property type="entry name" value="Cysteine proteinases"/>
    <property type="match status" value="1"/>
</dbReference>
<organism evidence="2 3">
    <name type="scientific">Dactylosporangium salmoneum</name>
    <dbReference type="NCBI Taxonomy" id="53361"/>
    <lineage>
        <taxon>Bacteria</taxon>
        <taxon>Bacillati</taxon>
        <taxon>Actinomycetota</taxon>
        <taxon>Actinomycetes</taxon>
        <taxon>Micromonosporales</taxon>
        <taxon>Micromonosporaceae</taxon>
        <taxon>Dactylosporangium</taxon>
    </lineage>
</organism>
<dbReference type="Pfam" id="PF01841">
    <property type="entry name" value="Transglut_core"/>
    <property type="match status" value="1"/>
</dbReference>
<name>A0ABN3HF19_9ACTN</name>
<evidence type="ECO:0000259" key="1">
    <source>
        <dbReference type="SMART" id="SM00460"/>
    </source>
</evidence>
<evidence type="ECO:0000313" key="2">
    <source>
        <dbReference type="EMBL" id="GAA2376530.1"/>
    </source>
</evidence>
<proteinExistence type="predicted"/>
<feature type="domain" description="Transglutaminase-like" evidence="1">
    <location>
        <begin position="84"/>
        <end position="144"/>
    </location>
</feature>
<dbReference type="PANTHER" id="PTHR33490">
    <property type="entry name" value="BLR5614 PROTEIN-RELATED"/>
    <property type="match status" value="1"/>
</dbReference>
<keyword evidence="3" id="KW-1185">Reference proteome</keyword>
<dbReference type="SMART" id="SM00460">
    <property type="entry name" value="TGc"/>
    <property type="match status" value="1"/>
</dbReference>
<dbReference type="PANTHER" id="PTHR33490:SF12">
    <property type="entry name" value="BLL5557 PROTEIN"/>
    <property type="match status" value="1"/>
</dbReference>
<dbReference type="Gene3D" id="3.10.620.30">
    <property type="match status" value="1"/>
</dbReference>
<dbReference type="Proteomes" id="UP001501444">
    <property type="component" value="Unassembled WGS sequence"/>
</dbReference>
<dbReference type="InterPro" id="IPR038765">
    <property type="entry name" value="Papain-like_cys_pep_sf"/>
</dbReference>
<sequence length="200" mass="21522">MTIEYDATITAGPGTPVRVTDEERVAALRPSRYCPSDRLTGMALSHFGELPTALERVRAICDYVWRHVRHMSESSGPATDAVDTLLSARGVCRDFAHLVAALCRAVDVLARVAAVYAPGLALMDFHSVVEVALDGRWQVWDATRLAPRPTLARVATGRDAADIVFTTVTAGRAVLRSLEVRAVSAGDLPVDDHDGLIAFG</sequence>
<protein>
    <submittedName>
        <fullName evidence="2">Transglutaminase family protein</fullName>
    </submittedName>
</protein>
<dbReference type="RefSeq" id="WP_344617927.1">
    <property type="nucleotide sequence ID" value="NZ_BAAARV010000080.1"/>
</dbReference>
<reference evidence="2 3" key="1">
    <citation type="journal article" date="2019" name="Int. J. Syst. Evol. Microbiol.">
        <title>The Global Catalogue of Microorganisms (GCM) 10K type strain sequencing project: providing services to taxonomists for standard genome sequencing and annotation.</title>
        <authorList>
            <consortium name="The Broad Institute Genomics Platform"/>
            <consortium name="The Broad Institute Genome Sequencing Center for Infectious Disease"/>
            <person name="Wu L."/>
            <person name="Ma J."/>
        </authorList>
    </citation>
    <scope>NUCLEOTIDE SEQUENCE [LARGE SCALE GENOMIC DNA]</scope>
    <source>
        <strain evidence="2 3">JCM 3272</strain>
    </source>
</reference>
<comment type="caution">
    <text evidence="2">The sequence shown here is derived from an EMBL/GenBank/DDBJ whole genome shotgun (WGS) entry which is preliminary data.</text>
</comment>
<dbReference type="EMBL" id="BAAARV010000080">
    <property type="protein sequence ID" value="GAA2376530.1"/>
    <property type="molecule type" value="Genomic_DNA"/>
</dbReference>
<evidence type="ECO:0000313" key="3">
    <source>
        <dbReference type="Proteomes" id="UP001501444"/>
    </source>
</evidence>
<dbReference type="InterPro" id="IPR002931">
    <property type="entry name" value="Transglutaminase-like"/>
</dbReference>